<dbReference type="SUPFAM" id="SSF49313">
    <property type="entry name" value="Cadherin-like"/>
    <property type="match status" value="1"/>
</dbReference>
<feature type="signal peptide" evidence="1">
    <location>
        <begin position="1"/>
        <end position="21"/>
    </location>
</feature>
<dbReference type="InterPro" id="IPR015919">
    <property type="entry name" value="Cadherin-like_sf"/>
</dbReference>
<dbReference type="Gene3D" id="2.60.40.60">
    <property type="entry name" value="Cadherins"/>
    <property type="match status" value="1"/>
</dbReference>
<evidence type="ECO:0000313" key="4">
    <source>
        <dbReference type="Proteomes" id="UP001163046"/>
    </source>
</evidence>
<name>A0A9W9Y9G7_9CNID</name>
<feature type="domain" description="Cadherin N-terminal" evidence="2">
    <location>
        <begin position="25"/>
        <end position="94"/>
    </location>
</feature>
<dbReference type="AlphaFoldDB" id="A0A9W9Y9G7"/>
<dbReference type="Pfam" id="PF08266">
    <property type="entry name" value="Cadherin_2"/>
    <property type="match status" value="1"/>
</dbReference>
<sequence length="123" mass="13909">MGRTLLWPLVISFSLLTFCNATNLMKFEVFEELDAGTFVGNISENSIVQALATNENFKGELRFQFQGSLQTSFGINESTGVIRTLAKLDRENLSIGHVGDTFQIQVKISKGLLRRLFRQKSRY</sequence>
<dbReference type="GO" id="GO:0016020">
    <property type="term" value="C:membrane"/>
    <property type="evidence" value="ECO:0007669"/>
    <property type="project" value="InterPro"/>
</dbReference>
<dbReference type="InterPro" id="IPR013164">
    <property type="entry name" value="Cadherin_N"/>
</dbReference>
<gene>
    <name evidence="3" type="primary">PCDHGA5</name>
    <name evidence="3" type="ORF">OS493_027055</name>
</gene>
<reference evidence="3" key="1">
    <citation type="submission" date="2023-01" db="EMBL/GenBank/DDBJ databases">
        <title>Genome assembly of the deep-sea coral Lophelia pertusa.</title>
        <authorList>
            <person name="Herrera S."/>
            <person name="Cordes E."/>
        </authorList>
    </citation>
    <scope>NUCLEOTIDE SEQUENCE</scope>
    <source>
        <strain evidence="3">USNM1676648</strain>
        <tissue evidence="3">Polyp</tissue>
    </source>
</reference>
<dbReference type="GO" id="GO:0005509">
    <property type="term" value="F:calcium ion binding"/>
    <property type="evidence" value="ECO:0007669"/>
    <property type="project" value="InterPro"/>
</dbReference>
<dbReference type="EMBL" id="MU827801">
    <property type="protein sequence ID" value="KAJ7327365.1"/>
    <property type="molecule type" value="Genomic_DNA"/>
</dbReference>
<proteinExistence type="predicted"/>
<feature type="chain" id="PRO_5040860182" evidence="1">
    <location>
        <begin position="22"/>
        <end position="123"/>
    </location>
</feature>
<protein>
    <submittedName>
        <fullName evidence="3">Homophilic cell adhesion via plasma membrane adhesion molecules</fullName>
    </submittedName>
</protein>
<evidence type="ECO:0000256" key="1">
    <source>
        <dbReference type="SAM" id="SignalP"/>
    </source>
</evidence>
<evidence type="ECO:0000313" key="3">
    <source>
        <dbReference type="EMBL" id="KAJ7327365.1"/>
    </source>
</evidence>
<keyword evidence="1" id="KW-0732">Signal</keyword>
<organism evidence="3 4">
    <name type="scientific">Desmophyllum pertusum</name>
    <dbReference type="NCBI Taxonomy" id="174260"/>
    <lineage>
        <taxon>Eukaryota</taxon>
        <taxon>Metazoa</taxon>
        <taxon>Cnidaria</taxon>
        <taxon>Anthozoa</taxon>
        <taxon>Hexacorallia</taxon>
        <taxon>Scleractinia</taxon>
        <taxon>Caryophylliina</taxon>
        <taxon>Caryophylliidae</taxon>
        <taxon>Desmophyllum</taxon>
    </lineage>
</organism>
<evidence type="ECO:0000259" key="2">
    <source>
        <dbReference type="Pfam" id="PF08266"/>
    </source>
</evidence>
<accession>A0A9W9Y9G7</accession>
<comment type="caution">
    <text evidence="3">The sequence shown here is derived from an EMBL/GenBank/DDBJ whole genome shotgun (WGS) entry which is preliminary data.</text>
</comment>
<dbReference type="Proteomes" id="UP001163046">
    <property type="component" value="Unassembled WGS sequence"/>
</dbReference>
<dbReference type="CDD" id="cd11304">
    <property type="entry name" value="Cadherin_repeat"/>
    <property type="match status" value="1"/>
</dbReference>
<keyword evidence="4" id="KW-1185">Reference proteome</keyword>